<dbReference type="EMBL" id="JAVRES010000167">
    <property type="protein sequence ID" value="MDT0440715.1"/>
    <property type="molecule type" value="Genomic_DNA"/>
</dbReference>
<proteinExistence type="predicted"/>
<dbReference type="RefSeq" id="WP_311638988.1">
    <property type="nucleotide sequence ID" value="NZ_JAVRES010000167.1"/>
</dbReference>
<keyword evidence="2" id="KW-0378">Hydrolase</keyword>
<evidence type="ECO:0000256" key="5">
    <source>
        <dbReference type="ARBA" id="ARBA00023204"/>
    </source>
</evidence>
<feature type="non-terminal residue" evidence="7">
    <location>
        <position position="1"/>
    </location>
</feature>
<feature type="domain" description="Helicase ATP-binding" evidence="6">
    <location>
        <begin position="77"/>
        <end position="160"/>
    </location>
</feature>
<keyword evidence="1" id="KW-0227">DNA damage</keyword>
<evidence type="ECO:0000256" key="3">
    <source>
        <dbReference type="ARBA" id="ARBA00022806"/>
    </source>
</evidence>
<dbReference type="GO" id="GO:0006281">
    <property type="term" value="P:DNA repair"/>
    <property type="evidence" value="ECO:0007669"/>
    <property type="project" value="UniProtKB-KW"/>
</dbReference>
<dbReference type="PROSITE" id="PS51192">
    <property type="entry name" value="HELICASE_ATP_BIND_1"/>
    <property type="match status" value="1"/>
</dbReference>
<sequence>APSLSKLGGSDWANTKTKARKAVREIASELVALYAKRQSAPGHAFGPDTPWQNEMEDAFGFTETIDQLTAITEVKSDMEKPVPMDRVICGDVGYGKTEIAVRAAFKAVQDGKQVAVLVPTTLLADQHLQTFTNRMAGFPVTVKGLSRFTDPAESRATIEG</sequence>
<dbReference type="InterPro" id="IPR047112">
    <property type="entry name" value="RecG/Mfd"/>
</dbReference>
<protein>
    <submittedName>
        <fullName evidence="7">DEAD/DEAH box helicase</fullName>
    </submittedName>
</protein>
<dbReference type="AlphaFoldDB" id="A0ABD5F2B5"/>
<dbReference type="InterPro" id="IPR011545">
    <property type="entry name" value="DEAD/DEAH_box_helicase_dom"/>
</dbReference>
<dbReference type="Proteomes" id="UP001183535">
    <property type="component" value="Unassembled WGS sequence"/>
</dbReference>
<feature type="non-terminal residue" evidence="7">
    <location>
        <position position="160"/>
    </location>
</feature>
<dbReference type="Pfam" id="PF00270">
    <property type="entry name" value="DEAD"/>
    <property type="match status" value="1"/>
</dbReference>
<gene>
    <name evidence="7" type="ORF">RM877_39420</name>
</gene>
<comment type="caution">
    <text evidence="7">The sequence shown here is derived from an EMBL/GenBank/DDBJ whole genome shotgun (WGS) entry which is preliminary data.</text>
</comment>
<evidence type="ECO:0000313" key="7">
    <source>
        <dbReference type="EMBL" id="MDT0440715.1"/>
    </source>
</evidence>
<organism evidence="7 8">
    <name type="scientific">Streptomyces doudnae</name>
    <dbReference type="NCBI Taxonomy" id="3075536"/>
    <lineage>
        <taxon>Bacteria</taxon>
        <taxon>Bacillati</taxon>
        <taxon>Actinomycetota</taxon>
        <taxon>Actinomycetes</taxon>
        <taxon>Kitasatosporales</taxon>
        <taxon>Streptomycetaceae</taxon>
        <taxon>Streptomyces</taxon>
    </lineage>
</organism>
<evidence type="ECO:0000256" key="2">
    <source>
        <dbReference type="ARBA" id="ARBA00022801"/>
    </source>
</evidence>
<keyword evidence="3 7" id="KW-0547">Nucleotide-binding</keyword>
<dbReference type="PANTHER" id="PTHR47964:SF1">
    <property type="entry name" value="ATP-DEPENDENT DNA HELICASE HOMOLOG RECG, CHLOROPLASTIC"/>
    <property type="match status" value="1"/>
</dbReference>
<evidence type="ECO:0000313" key="8">
    <source>
        <dbReference type="Proteomes" id="UP001183535"/>
    </source>
</evidence>
<dbReference type="GO" id="GO:0016787">
    <property type="term" value="F:hydrolase activity"/>
    <property type="evidence" value="ECO:0007669"/>
    <property type="project" value="UniProtKB-KW"/>
</dbReference>
<keyword evidence="3 7" id="KW-0347">Helicase</keyword>
<keyword evidence="5" id="KW-0234">DNA repair</keyword>
<dbReference type="GO" id="GO:0004386">
    <property type="term" value="F:helicase activity"/>
    <property type="evidence" value="ECO:0007669"/>
    <property type="project" value="UniProtKB-KW"/>
</dbReference>
<dbReference type="PANTHER" id="PTHR47964">
    <property type="entry name" value="ATP-DEPENDENT DNA HELICASE HOMOLOG RECG, CHLOROPLASTIC"/>
    <property type="match status" value="1"/>
</dbReference>
<keyword evidence="8" id="KW-1185">Reference proteome</keyword>
<evidence type="ECO:0000256" key="1">
    <source>
        <dbReference type="ARBA" id="ARBA00022763"/>
    </source>
</evidence>
<reference evidence="8" key="1">
    <citation type="submission" date="2023-07" db="EMBL/GenBank/DDBJ databases">
        <title>30 novel species of actinomycetes from the DSMZ collection.</title>
        <authorList>
            <person name="Nouioui I."/>
        </authorList>
    </citation>
    <scope>NUCLEOTIDE SEQUENCE [LARGE SCALE GENOMIC DNA]</scope>
    <source>
        <strain evidence="8">DSM 41981</strain>
    </source>
</reference>
<dbReference type="InterPro" id="IPR027417">
    <property type="entry name" value="P-loop_NTPase"/>
</dbReference>
<dbReference type="SUPFAM" id="SSF52540">
    <property type="entry name" value="P-loop containing nucleoside triphosphate hydrolases"/>
    <property type="match status" value="1"/>
</dbReference>
<keyword evidence="4" id="KW-0238">DNA-binding</keyword>
<dbReference type="GO" id="GO:0003677">
    <property type="term" value="F:DNA binding"/>
    <property type="evidence" value="ECO:0007669"/>
    <property type="project" value="UniProtKB-KW"/>
</dbReference>
<dbReference type="Gene3D" id="3.40.50.300">
    <property type="entry name" value="P-loop containing nucleotide triphosphate hydrolases"/>
    <property type="match status" value="1"/>
</dbReference>
<keyword evidence="3 7" id="KW-0067">ATP-binding</keyword>
<evidence type="ECO:0000259" key="6">
    <source>
        <dbReference type="PROSITE" id="PS51192"/>
    </source>
</evidence>
<name>A0ABD5F2B5_9ACTN</name>
<evidence type="ECO:0000256" key="4">
    <source>
        <dbReference type="ARBA" id="ARBA00023125"/>
    </source>
</evidence>
<accession>A0ABD5F2B5</accession>
<dbReference type="InterPro" id="IPR014001">
    <property type="entry name" value="Helicase_ATP-bd"/>
</dbReference>